<evidence type="ECO:0000313" key="7">
    <source>
        <dbReference type="Proteomes" id="UP001183629"/>
    </source>
</evidence>
<evidence type="ECO:0000256" key="4">
    <source>
        <dbReference type="SAM" id="SignalP"/>
    </source>
</evidence>
<feature type="chain" id="PRO_5042186772" evidence="4">
    <location>
        <begin position="31"/>
        <end position="518"/>
    </location>
</feature>
<evidence type="ECO:0000256" key="1">
    <source>
        <dbReference type="ARBA" id="ARBA00010088"/>
    </source>
</evidence>
<evidence type="ECO:0000256" key="3">
    <source>
        <dbReference type="ARBA" id="ARBA00022801"/>
    </source>
</evidence>
<dbReference type="InterPro" id="IPR029058">
    <property type="entry name" value="AB_hydrolase_fold"/>
</dbReference>
<sequence length="518" mass="54466">MPISPLRAALTAAALPAILVLAACTPSAPAQTDALDRFYEQTLTFGSCDGYATTDADRDLFAGNPTYRCARLEVPLNYDEPDGGTAQIAMLRVPARGESLGPLVLHGGGPGVLGLNFAATTAAALATSPITERFDLIGFDTRGVGATKPAASCFTEEDYANPEVAFEFIVTDVKATAEDTRRMADRCTTRSGGAQALGAMSSRDTARDMDVMRAALGQEKLTFFGHSYGTRIGALYAREFPQHVRAMAVDGAVDPQLRFADRRVSSFAAFQKAFDAMAADCAAKPDCGLGPDPAAATRVYQEAVQPLATTPLTGSDGRKLTFRSVSDLTISALYDPRAWPAITLGIGDLRKGNADTMLAIIDRVNDAAGAAGAFLDASVAINCMDEERLTPEQAVEMRRRLWTTAPFLDSGQGVDGARDTCEAWPAAPKPGYPFPPTIEGLPPTLTVSITNDTTTPHSGGISLAETLGGSLLTVDGWGHTITASGTNPCVNDIVADYLINLRTPADGTTCTLQPATTN</sequence>
<keyword evidence="7" id="KW-1185">Reference proteome</keyword>
<proteinExistence type="inferred from homology"/>
<feature type="domain" description="AB hydrolase-1" evidence="5">
    <location>
        <begin position="102"/>
        <end position="480"/>
    </location>
</feature>
<dbReference type="SUPFAM" id="SSF53474">
    <property type="entry name" value="alpha/beta-Hydrolases"/>
    <property type="match status" value="1"/>
</dbReference>
<dbReference type="GO" id="GO:0016787">
    <property type="term" value="F:hydrolase activity"/>
    <property type="evidence" value="ECO:0007669"/>
    <property type="project" value="UniProtKB-KW"/>
</dbReference>
<evidence type="ECO:0000256" key="2">
    <source>
        <dbReference type="ARBA" id="ARBA00022729"/>
    </source>
</evidence>
<dbReference type="RefSeq" id="WP_310413030.1">
    <property type="nucleotide sequence ID" value="NZ_JAVDYC010000001.1"/>
</dbReference>
<name>A0AAE4CTP9_9ACTN</name>
<dbReference type="Pfam" id="PF00561">
    <property type="entry name" value="Abhydrolase_1"/>
    <property type="match status" value="1"/>
</dbReference>
<comment type="similarity">
    <text evidence="1">Belongs to the peptidase S33 family.</text>
</comment>
<keyword evidence="3" id="KW-0378">Hydrolase</keyword>
<reference evidence="6 7" key="1">
    <citation type="submission" date="2023-07" db="EMBL/GenBank/DDBJ databases">
        <title>Sequencing the genomes of 1000 actinobacteria strains.</title>
        <authorList>
            <person name="Klenk H.-P."/>
        </authorList>
    </citation>
    <scope>NUCLEOTIDE SEQUENCE [LARGE SCALE GENOMIC DNA]</scope>
    <source>
        <strain evidence="6 7">DSM 44711</strain>
    </source>
</reference>
<comment type="caution">
    <text evidence="6">The sequence shown here is derived from an EMBL/GenBank/DDBJ whole genome shotgun (WGS) entry which is preliminary data.</text>
</comment>
<dbReference type="Proteomes" id="UP001183629">
    <property type="component" value="Unassembled WGS sequence"/>
</dbReference>
<dbReference type="PANTHER" id="PTHR43248:SF29">
    <property type="entry name" value="TRIPEPTIDYL AMINOPEPTIDASE"/>
    <property type="match status" value="1"/>
</dbReference>
<dbReference type="AlphaFoldDB" id="A0AAE4CTP9"/>
<dbReference type="Gene3D" id="3.40.50.1820">
    <property type="entry name" value="alpha/beta hydrolase"/>
    <property type="match status" value="1"/>
</dbReference>
<gene>
    <name evidence="6" type="ORF">J2S44_002763</name>
</gene>
<protein>
    <submittedName>
        <fullName evidence="6">Pimeloyl-ACP methyl ester carboxylesterase</fullName>
    </submittedName>
</protein>
<feature type="signal peptide" evidence="4">
    <location>
        <begin position="1"/>
        <end position="30"/>
    </location>
</feature>
<dbReference type="InterPro" id="IPR051601">
    <property type="entry name" value="Serine_prot/Carboxylest_S33"/>
</dbReference>
<dbReference type="PROSITE" id="PS51257">
    <property type="entry name" value="PROKAR_LIPOPROTEIN"/>
    <property type="match status" value="1"/>
</dbReference>
<keyword evidence="2 4" id="KW-0732">Signal</keyword>
<evidence type="ECO:0000259" key="5">
    <source>
        <dbReference type="Pfam" id="PF00561"/>
    </source>
</evidence>
<dbReference type="PANTHER" id="PTHR43248">
    <property type="entry name" value="2-SUCCINYL-6-HYDROXY-2,4-CYCLOHEXADIENE-1-CARBOXYLATE SYNTHASE"/>
    <property type="match status" value="1"/>
</dbReference>
<dbReference type="EMBL" id="JAVDYC010000001">
    <property type="protein sequence ID" value="MDR7322513.1"/>
    <property type="molecule type" value="Genomic_DNA"/>
</dbReference>
<evidence type="ECO:0000313" key="6">
    <source>
        <dbReference type="EMBL" id="MDR7322513.1"/>
    </source>
</evidence>
<organism evidence="6 7">
    <name type="scientific">Catenuloplanes niger</name>
    <dbReference type="NCBI Taxonomy" id="587534"/>
    <lineage>
        <taxon>Bacteria</taxon>
        <taxon>Bacillati</taxon>
        <taxon>Actinomycetota</taxon>
        <taxon>Actinomycetes</taxon>
        <taxon>Micromonosporales</taxon>
        <taxon>Micromonosporaceae</taxon>
        <taxon>Catenuloplanes</taxon>
    </lineage>
</organism>
<dbReference type="InterPro" id="IPR000073">
    <property type="entry name" value="AB_hydrolase_1"/>
</dbReference>
<accession>A0AAE4CTP9</accession>